<feature type="transmembrane region" description="Helical" evidence="8">
    <location>
        <begin position="1809"/>
        <end position="1829"/>
    </location>
</feature>
<dbReference type="OrthoDB" id="195446at2759"/>
<keyword evidence="5" id="KW-0407">Ion channel</keyword>
<dbReference type="Gene3D" id="1.10.287.70">
    <property type="match status" value="1"/>
</dbReference>
<dbReference type="GO" id="GO:0016020">
    <property type="term" value="C:membrane"/>
    <property type="evidence" value="ECO:0007669"/>
    <property type="project" value="InterPro"/>
</dbReference>
<keyword evidence="10" id="KW-1185">Reference proteome</keyword>
<proteinExistence type="predicted"/>
<dbReference type="SMART" id="SM00248">
    <property type="entry name" value="ANK"/>
    <property type="match status" value="28"/>
</dbReference>
<dbReference type="Proteomes" id="UP000054630">
    <property type="component" value="Unassembled WGS sequence"/>
</dbReference>
<feature type="repeat" description="ANK" evidence="6">
    <location>
        <begin position="718"/>
        <end position="750"/>
    </location>
</feature>
<dbReference type="GO" id="GO:0005262">
    <property type="term" value="F:calcium channel activity"/>
    <property type="evidence" value="ECO:0007669"/>
    <property type="project" value="InterPro"/>
</dbReference>
<keyword evidence="1" id="KW-0813">Transport</keyword>
<dbReference type="PANTHER" id="PTHR24161:SF85">
    <property type="entry name" value="PALMITOYLTRANSFERASE HIP14"/>
    <property type="match status" value="1"/>
</dbReference>
<feature type="compositionally biased region" description="Basic and acidic residues" evidence="7">
    <location>
        <begin position="293"/>
        <end position="315"/>
    </location>
</feature>
<feature type="compositionally biased region" description="Low complexity" evidence="7">
    <location>
        <begin position="187"/>
        <end position="199"/>
    </location>
</feature>
<evidence type="ECO:0000256" key="8">
    <source>
        <dbReference type="SAM" id="Phobius"/>
    </source>
</evidence>
<sequence length="2000" mass="221318">MKICIVVENFKYVHERKKNAMNGLAEKKHLANLISLNPNSSAIPRPNEKIIQHPIQLDLEKRQRMAIREEQAALEPLLSRALAMEIMAELRATSRINDFPAVYFPSTHAVKTVLGIEDRIEMADYLRHPDNDDVYREYFQQEEEEEEKEEKTSPLIRMYSARDEKQKGSIPTPTSAANSTGRTQALSGDWSDSSGSVSVAEDRPKMAPAVKKQTQLAQPKPTTERSNVRSSRQSRRLIDGSFQGCESKMVQANAKTIRNETHVDLMKEIKSDKHPLLENKIIQEDQQVNSDKLPNKPEGDILKQDEQVASEKEKTEFLQTPEEAAIRQKIELPFHRLRADLETPTREKHLLTVQRSTLSLDDNDARYLSNKKDQVDSWNENPKNELAKIDDAAKQAVLDQSTIIACLVEKDWGKADKLLSKSEIPSLNTNILDKDGWPVLLTAIREDQIAIVQHLLQHGADINVKTKDGNCAAHIAAMYASEEMMQILCRYHVKVDVENSTGQLPLHLALNRAPLLSVPLIKLLLDYMQHATGLDPRFIEDKLGICFKEGCIPFLAACEAGNVPACKELLSQSKQRQMEAIRKDNGDTALHIACRRRDAELLRFIADQSPFVNAKNFEGKTALHIVAKNGDEPLLRILYKMKPDPNIGDKYHKTPVHIAAEMGHTATLEVLADKFKASVLARTKDGSTLMHIAASFGHDETALALLKRGVPLHMPNRNGALALHCAARLGHVGVVRALLNKGAPIDFKTKNGYTALHVAVQAGMPDVVEYLLGYGADAHARGGKLNKTPLHCAASLSGAEAEVCADMLIKSGADVNALLENGETALHLAARVGNAKMAQILLNEDCDPMIASQNGETALHVSIQNCNIIVAKMLLEFITNKKGFEEAEKLTQMQTKSGETALHCAAEIPPSSWKHAGDDVEVSNLLLEHGADISVVTNTSSENVLHCLAKSGSHDIFACIVHKVGLGGMQIALNKQNKNGRSPLLEACSNGHVKIVELLLQHNARIDVFDEFGKTSLHMAAESGHVELCDLLVRSRAFISSKTKNGFTPLHFAAMHGHQKLVELLLQKHKAPVDAISMENQTPLHVAAQAGQMTICAFLLKMGADATARDIRGRTPLHLAAENDHPEIVQIFLKGKADPSALSATDVNGLTCAHIAAMKGSLAVINKLMIIDKNTVILAKTKDTGSTALHMAAAGGHKAVVQALLAGGSSPLEETHDGMMALHMAAKNGWTSILEVLDVDLWSRCSTKTGLNALHVAAYHGQREFTQAMIAHVSAICKSAVPSKGNPFIVSGLGNEYCLTPLHMAAMSGDEGLVRMLLNIPGVQVDSCSVNMNIIPLHLAAETGHLAVVGQLLSRSTSQVHMKDSRGRTALHVASSQGHYDIVSLLVSQGSDVNAADINGWTPMHFSTNAGHLNVVKFLIESGANSSSKSTDGKIPMCLAASSNHIECLRFLLHQKHDTYQLVDDKKFLFDMMVCGKKQDNLPLQEFILNSPAPVDTAVHLSSFYRTFASKEKERTRDLNSIAEFCENIATDLMSIAASEHNPAVILKSHTRKGQPFIDALIEHNQKIVVSHPSVQRYLTEVWNGGITWNFWQLSLFFLVLLIFPPAWIFFSLPLSYKLNEAPVIKFSCHLVSHLFFTLLLSLEILRIFYPIYEVTSPIPNILEFFLLLWLSGKLVAELSHLGGLSSRFTSLITLLFSSIAMIVHVIAFTYPIFCMRSESVEKKILFTRTLLYAKNQLFAVVLLTTFVHYLDFLTVHHLFGPWAVIIRNLMYDLTRFLVILFLFMLGFAIHVTSVFQPAFSQPDEDISLGIPAIVQIAEMMFFSLFGMVSVEALPPLHLTPLLGHILIKIIYAVYLIVIIIVLINLLIAMMSDTYQRIQAQSDVEWKFGRAKLIRQMNKKSATPAPVNVFTNTSAQEDLLIEDNVDSYCTYDNYMQIRETLKKKEYHLTSQIISTEGSTLVAIDPALSNSIEHVINWKHVTTLYCKYQGVATEIIENQKS</sequence>
<feature type="transmembrane region" description="Helical" evidence="8">
    <location>
        <begin position="1738"/>
        <end position="1765"/>
    </location>
</feature>
<name>A0A0V0RX69_9BILA</name>
<feature type="repeat" description="ANK" evidence="6">
    <location>
        <begin position="685"/>
        <end position="717"/>
    </location>
</feature>
<dbReference type="STRING" id="6336.A0A0V0RX69"/>
<dbReference type="InterPro" id="IPR002110">
    <property type="entry name" value="Ankyrin_rpt"/>
</dbReference>
<dbReference type="InterPro" id="IPR002153">
    <property type="entry name" value="TRPC_channel"/>
</dbReference>
<dbReference type="EMBL" id="JYDL01000064">
    <property type="protein sequence ID" value="KRX19044.1"/>
    <property type="molecule type" value="Genomic_DNA"/>
</dbReference>
<feature type="repeat" description="ANK" evidence="6">
    <location>
        <begin position="1366"/>
        <end position="1398"/>
    </location>
</feature>
<evidence type="ECO:0000256" key="5">
    <source>
        <dbReference type="ARBA" id="ARBA00023303"/>
    </source>
</evidence>
<organism evidence="9 10">
    <name type="scientific">Trichinella nelsoni</name>
    <dbReference type="NCBI Taxonomy" id="6336"/>
    <lineage>
        <taxon>Eukaryota</taxon>
        <taxon>Metazoa</taxon>
        <taxon>Ecdysozoa</taxon>
        <taxon>Nematoda</taxon>
        <taxon>Enoplea</taxon>
        <taxon>Dorylaimia</taxon>
        <taxon>Trichinellida</taxon>
        <taxon>Trichinellidae</taxon>
        <taxon>Trichinella</taxon>
    </lineage>
</organism>
<evidence type="ECO:0000256" key="6">
    <source>
        <dbReference type="PROSITE-ProRule" id="PRU00023"/>
    </source>
</evidence>
<feature type="repeat" description="ANK" evidence="6">
    <location>
        <begin position="1045"/>
        <end position="1068"/>
    </location>
</feature>
<accession>A0A0V0RX69</accession>
<feature type="compositionally biased region" description="Polar residues" evidence="7">
    <location>
        <begin position="169"/>
        <end position="186"/>
    </location>
</feature>
<feature type="region of interest" description="Disordered" evidence="7">
    <location>
        <begin position="285"/>
        <end position="315"/>
    </location>
</feature>
<gene>
    <name evidence="9" type="primary">ANK1</name>
    <name evidence="9" type="ORF">T07_11192</name>
</gene>
<dbReference type="SUPFAM" id="SSF48403">
    <property type="entry name" value="Ankyrin repeat"/>
    <property type="match status" value="4"/>
</dbReference>
<feature type="repeat" description="ANK" evidence="6">
    <location>
        <begin position="435"/>
        <end position="467"/>
    </location>
</feature>
<keyword evidence="8" id="KW-1133">Transmembrane helix</keyword>
<evidence type="ECO:0000256" key="4">
    <source>
        <dbReference type="ARBA" id="ARBA00023065"/>
    </source>
</evidence>
<keyword evidence="2" id="KW-0677">Repeat</keyword>
<keyword evidence="8" id="KW-0812">Transmembrane</keyword>
<feature type="compositionally biased region" description="Polar residues" evidence="7">
    <location>
        <begin position="212"/>
        <end position="221"/>
    </location>
</feature>
<feature type="repeat" description="ANK" evidence="6">
    <location>
        <begin position="897"/>
        <end position="938"/>
    </location>
</feature>
<dbReference type="PRINTS" id="PR01097">
    <property type="entry name" value="TRNSRECEPTRP"/>
</dbReference>
<feature type="repeat" description="ANK" evidence="6">
    <location>
        <begin position="1112"/>
        <end position="1144"/>
    </location>
</feature>
<feature type="repeat" description="ANK" evidence="6">
    <location>
        <begin position="1184"/>
        <end position="1216"/>
    </location>
</feature>
<feature type="repeat" description="ANK" evidence="6">
    <location>
        <begin position="821"/>
        <end position="853"/>
    </location>
</feature>
<feature type="repeat" description="ANK" evidence="6">
    <location>
        <begin position="618"/>
        <end position="650"/>
    </location>
</feature>
<feature type="repeat" description="ANK" evidence="6">
    <location>
        <begin position="585"/>
        <end position="617"/>
    </location>
</feature>
<feature type="transmembrane region" description="Helical" evidence="8">
    <location>
        <begin position="1631"/>
        <end position="1653"/>
    </location>
</feature>
<feature type="repeat" description="ANK" evidence="6">
    <location>
        <begin position="1399"/>
        <end position="1431"/>
    </location>
</feature>
<feature type="transmembrane region" description="Helical" evidence="8">
    <location>
        <begin position="1777"/>
        <end position="1797"/>
    </location>
</feature>
<feature type="region of interest" description="Disordered" evidence="7">
    <location>
        <begin position="160"/>
        <end position="241"/>
    </location>
</feature>
<feature type="repeat" description="ANK" evidence="6">
    <location>
        <begin position="1079"/>
        <end position="1111"/>
    </location>
</feature>
<dbReference type="PRINTS" id="PR01415">
    <property type="entry name" value="ANKYRIN"/>
</dbReference>
<feature type="repeat" description="ANK" evidence="6">
    <location>
        <begin position="1012"/>
        <end position="1044"/>
    </location>
</feature>
<dbReference type="PROSITE" id="PS50297">
    <property type="entry name" value="ANK_REP_REGION"/>
    <property type="match status" value="17"/>
</dbReference>
<feature type="repeat" description="ANK" evidence="6">
    <location>
        <begin position="1297"/>
        <end position="1319"/>
    </location>
</feature>
<evidence type="ECO:0000256" key="7">
    <source>
        <dbReference type="SAM" id="MobiDB-lite"/>
    </source>
</evidence>
<evidence type="ECO:0000313" key="9">
    <source>
        <dbReference type="EMBL" id="KRX19044.1"/>
    </source>
</evidence>
<keyword evidence="4" id="KW-0406">Ion transport</keyword>
<evidence type="ECO:0000313" key="10">
    <source>
        <dbReference type="Proteomes" id="UP000054630"/>
    </source>
</evidence>
<feature type="repeat" description="ANK" evidence="6">
    <location>
        <begin position="979"/>
        <end position="1011"/>
    </location>
</feature>
<reference evidence="9 10" key="1">
    <citation type="submission" date="2015-01" db="EMBL/GenBank/DDBJ databases">
        <title>Evolution of Trichinella species and genotypes.</title>
        <authorList>
            <person name="Korhonen P.K."/>
            <person name="Edoardo P."/>
            <person name="Giuseppe L.R."/>
            <person name="Gasser R.B."/>
        </authorList>
    </citation>
    <scope>NUCLEOTIDE SEQUENCE [LARGE SCALE GENOMIC DNA]</scope>
    <source>
        <strain evidence="9">ISS37</strain>
    </source>
</reference>
<dbReference type="Pfam" id="PF12796">
    <property type="entry name" value="Ank_2"/>
    <property type="match status" value="8"/>
</dbReference>
<evidence type="ECO:0000256" key="1">
    <source>
        <dbReference type="ARBA" id="ARBA00022448"/>
    </source>
</evidence>
<feature type="transmembrane region" description="Helical" evidence="8">
    <location>
        <begin position="1850"/>
        <end position="1871"/>
    </location>
</feature>
<dbReference type="PROSITE" id="PS50088">
    <property type="entry name" value="ANK_REPEAT"/>
    <property type="match status" value="18"/>
</dbReference>
<evidence type="ECO:0000256" key="3">
    <source>
        <dbReference type="ARBA" id="ARBA00023043"/>
    </source>
</evidence>
<keyword evidence="8" id="KW-0472">Membrane</keyword>
<dbReference type="Gene3D" id="1.25.40.20">
    <property type="entry name" value="Ankyrin repeat-containing domain"/>
    <property type="match status" value="7"/>
</dbReference>
<dbReference type="Pfam" id="PF00023">
    <property type="entry name" value="Ank"/>
    <property type="match status" value="2"/>
</dbReference>
<evidence type="ECO:0000256" key="2">
    <source>
        <dbReference type="ARBA" id="ARBA00022737"/>
    </source>
</evidence>
<feature type="repeat" description="ANK" evidence="6">
    <location>
        <begin position="751"/>
        <end position="783"/>
    </location>
</feature>
<feature type="repeat" description="ANK" evidence="6">
    <location>
        <begin position="785"/>
        <end position="820"/>
    </location>
</feature>
<dbReference type="InterPro" id="IPR036770">
    <property type="entry name" value="Ankyrin_rpt-contain_sf"/>
</dbReference>
<comment type="caution">
    <text evidence="9">The sequence shown here is derived from an EMBL/GenBank/DDBJ whole genome shotgun (WGS) entry which is preliminary data.</text>
</comment>
<feature type="transmembrane region" description="Helical" evidence="8">
    <location>
        <begin position="1689"/>
        <end position="1714"/>
    </location>
</feature>
<protein>
    <submittedName>
        <fullName evidence="9">Ankyrin-1</fullName>
    </submittedName>
</protein>
<dbReference type="PANTHER" id="PTHR24161">
    <property type="entry name" value="ANK_REP_REGION DOMAIN-CONTAINING PROTEIN-RELATED"/>
    <property type="match status" value="1"/>
</dbReference>
<keyword evidence="3 6" id="KW-0040">ANK repeat</keyword>
<feature type="transmembrane region" description="Helical" evidence="8">
    <location>
        <begin position="1591"/>
        <end position="1611"/>
    </location>
</feature>